<dbReference type="PROSITE" id="PS50011">
    <property type="entry name" value="PROTEIN_KINASE_DOM"/>
    <property type="match status" value="1"/>
</dbReference>
<gene>
    <name evidence="3" type="ORF">EDEG_00274</name>
</gene>
<dbReference type="Gene3D" id="1.10.510.10">
    <property type="entry name" value="Transferase(Phosphotransferase) domain 1"/>
    <property type="match status" value="1"/>
</dbReference>
<sequence>MIKTAILLATLLSFIKPEEIKFEFEGEDITNVLLFINRSVNKCLVYKKSEDRNEFFENIKCPQFLRPIKITQCSAVFEFLFYGKKYAIKTYARSRKTKRCEEEIVTQLKHKNVIEVYATYSAITYNRYKKKNEQVFWIISEYLNLVIDYKYMMHDEHRLRVFCRNVCEGLIYIHKKGVAHLDLKFGNLMGNIDENGVVQYKIIDFGFSRYCNKNEEIHLPKKYYGTYPFEPPETYFKSIYTQKSDIWCFGAIVYFTACKRGLFYTNGERDYDMYESFLTGNLKHEFNSSASEELKDFVLSCMKIYRHDRPSARKLLNHPFLNVDI</sequence>
<feature type="chain" id="PRO_5003821337" evidence="1">
    <location>
        <begin position="18"/>
        <end position="325"/>
    </location>
</feature>
<dbReference type="OMA" id="FENIKCP"/>
<dbReference type="OrthoDB" id="266718at2759"/>
<dbReference type="InParanoid" id="J9D3R7"/>
<name>J9D3R7_EDHAE</name>
<evidence type="ECO:0000259" key="2">
    <source>
        <dbReference type="PROSITE" id="PS50011"/>
    </source>
</evidence>
<dbReference type="EMBL" id="AFBI03000003">
    <property type="protein sequence ID" value="EJW02471.1"/>
    <property type="molecule type" value="Genomic_DNA"/>
</dbReference>
<dbReference type="HOGENOM" id="CLU_065009_0_0_1"/>
<dbReference type="InterPro" id="IPR011009">
    <property type="entry name" value="Kinase-like_dom_sf"/>
</dbReference>
<feature type="domain" description="Protein kinase" evidence="2">
    <location>
        <begin position="62"/>
        <end position="321"/>
    </location>
</feature>
<keyword evidence="3" id="KW-0808">Transferase</keyword>
<evidence type="ECO:0000313" key="3">
    <source>
        <dbReference type="EMBL" id="EJW02471.1"/>
    </source>
</evidence>
<evidence type="ECO:0000256" key="1">
    <source>
        <dbReference type="SAM" id="SignalP"/>
    </source>
</evidence>
<dbReference type="VEuPathDB" id="MicrosporidiaDB:EDEG_00274"/>
<feature type="signal peptide" evidence="1">
    <location>
        <begin position="1"/>
        <end position="17"/>
    </location>
</feature>
<dbReference type="GO" id="GO:0005524">
    <property type="term" value="F:ATP binding"/>
    <property type="evidence" value="ECO:0007669"/>
    <property type="project" value="InterPro"/>
</dbReference>
<dbReference type="Gene3D" id="3.30.200.20">
    <property type="entry name" value="Phosphorylase Kinase, domain 1"/>
    <property type="match status" value="1"/>
</dbReference>
<dbReference type="Proteomes" id="UP000003163">
    <property type="component" value="Unassembled WGS sequence"/>
</dbReference>
<dbReference type="Pfam" id="PF00069">
    <property type="entry name" value="Pkinase"/>
    <property type="match status" value="1"/>
</dbReference>
<dbReference type="PANTHER" id="PTHR24347">
    <property type="entry name" value="SERINE/THREONINE-PROTEIN KINASE"/>
    <property type="match status" value="1"/>
</dbReference>
<organism evidence="3 4">
    <name type="scientific">Edhazardia aedis (strain USNM 41457)</name>
    <name type="common">Microsporidian parasite</name>
    <dbReference type="NCBI Taxonomy" id="1003232"/>
    <lineage>
        <taxon>Eukaryota</taxon>
        <taxon>Fungi</taxon>
        <taxon>Fungi incertae sedis</taxon>
        <taxon>Microsporidia</taxon>
        <taxon>Edhazardia</taxon>
    </lineage>
</organism>
<keyword evidence="4" id="KW-1185">Reference proteome</keyword>
<keyword evidence="3" id="KW-0418">Kinase</keyword>
<dbReference type="STRING" id="1003232.J9D3R7"/>
<dbReference type="InterPro" id="IPR000719">
    <property type="entry name" value="Prot_kinase_dom"/>
</dbReference>
<keyword evidence="1" id="KW-0732">Signal</keyword>
<reference evidence="3 4" key="1">
    <citation type="submission" date="2011-08" db="EMBL/GenBank/DDBJ databases">
        <authorList>
            <person name="Liu Z.J."/>
            <person name="Shi F.L."/>
            <person name="Lu J.Q."/>
            <person name="Li M."/>
            <person name="Wang Z.L."/>
        </authorList>
    </citation>
    <scope>NUCLEOTIDE SEQUENCE [LARGE SCALE GENOMIC DNA]</scope>
    <source>
        <strain evidence="3 4">USNM 41457</strain>
    </source>
</reference>
<dbReference type="GO" id="GO:0004672">
    <property type="term" value="F:protein kinase activity"/>
    <property type="evidence" value="ECO:0007669"/>
    <property type="project" value="InterPro"/>
</dbReference>
<dbReference type="SUPFAM" id="SSF56112">
    <property type="entry name" value="Protein kinase-like (PK-like)"/>
    <property type="match status" value="1"/>
</dbReference>
<reference evidence="4" key="2">
    <citation type="submission" date="2015-07" db="EMBL/GenBank/DDBJ databases">
        <title>Contrasting host-pathogen interactions and genome evolution in two generalist and specialist microsporidian pathogens of mosquitoes.</title>
        <authorList>
            <consortium name="The Broad Institute Genomics Platform"/>
            <consortium name="The Broad Institute Genome Sequencing Center for Infectious Disease"/>
            <person name="Cuomo C.A."/>
            <person name="Sanscrainte N.D."/>
            <person name="Goldberg J.M."/>
            <person name="Heiman D."/>
            <person name="Young S."/>
            <person name="Zeng Q."/>
            <person name="Becnel J.J."/>
            <person name="Birren B.W."/>
        </authorList>
    </citation>
    <scope>NUCLEOTIDE SEQUENCE [LARGE SCALE GENOMIC DNA]</scope>
    <source>
        <strain evidence="4">USNM 41457</strain>
    </source>
</reference>
<accession>J9D3R7</accession>
<evidence type="ECO:0000313" key="4">
    <source>
        <dbReference type="Proteomes" id="UP000003163"/>
    </source>
</evidence>
<comment type="caution">
    <text evidence="3">The sequence shown here is derived from an EMBL/GenBank/DDBJ whole genome shotgun (WGS) entry which is preliminary data.</text>
</comment>
<dbReference type="AlphaFoldDB" id="J9D3R7"/>
<proteinExistence type="predicted"/>
<protein>
    <submittedName>
        <fullName evidence="3">CAMK protein kinase</fullName>
    </submittedName>
</protein>
<dbReference type="SMART" id="SM00220">
    <property type="entry name" value="S_TKc"/>
    <property type="match status" value="1"/>
</dbReference>